<dbReference type="SUPFAM" id="SSF51556">
    <property type="entry name" value="Metallo-dependent hydrolases"/>
    <property type="match status" value="1"/>
</dbReference>
<accession>A0ABR0EM90</accession>
<evidence type="ECO:0000259" key="2">
    <source>
        <dbReference type="Pfam" id="PF01979"/>
    </source>
</evidence>
<sequence>MTRNQPQPFVSRQDITPSPQDDKPKALRIDADLLIPGRGKPISNATLIFSQGTILHVGPTTSLSKDHARLEAERKVPFLMPGLWDVHVHFFGEASPSLENVAYTQPALAGFRAARDMLSLLDAGFTSVREVGGYGVDFKTGIDEGWIPGPNIYSAGAPLSQTAGHGDLHSVPLSLMHDKIAAGMPLALADGVDEAIKATRTQIRRGAKLIKICSTGGVMSRIDSPRAAQFTNKELEAVVEEARRTGLVVASHAHGTEGIIAAINAGVHTIEHGSYLTKEAIDLMVQKKIMLVATRTIVANGVDNPDTMPPDSYKKLLEIADSNRKSYEAAIKAGVKCALGTDLGLSNAKLGFHHGMNGREFGYAVEAGMTPLEAIEAGTANGPDTLGPQAPKSGILKEGFDADFIALERSPLEDIKVLAKPDEVSHVWKGGRLVKEPGRGVSILEC</sequence>
<gene>
    <name evidence="3" type="ORF">PRZ48_005668</name>
</gene>
<feature type="region of interest" description="Disordered" evidence="1">
    <location>
        <begin position="1"/>
        <end position="24"/>
    </location>
</feature>
<dbReference type="PANTHER" id="PTHR43135">
    <property type="entry name" value="ALPHA-D-RIBOSE 1-METHYLPHOSPHONATE 5-TRIPHOSPHATE DIPHOSPHATASE"/>
    <property type="match status" value="1"/>
</dbReference>
<reference evidence="3 4" key="1">
    <citation type="journal article" date="2023" name="G3 (Bethesda)">
        <title>A chromosome-level genome assembly of Zasmidium syzygii isolated from banana leaves.</title>
        <authorList>
            <person name="van Westerhoven A.C."/>
            <person name="Mehrabi R."/>
            <person name="Talebi R."/>
            <person name="Steentjes M.B.F."/>
            <person name="Corcolon B."/>
            <person name="Chong P.A."/>
            <person name="Kema G.H.J."/>
            <person name="Seidl M.F."/>
        </authorList>
    </citation>
    <scope>NUCLEOTIDE SEQUENCE [LARGE SCALE GENOMIC DNA]</scope>
    <source>
        <strain evidence="3 4">P124</strain>
    </source>
</reference>
<dbReference type="SUPFAM" id="SSF51338">
    <property type="entry name" value="Composite domain of metallo-dependent hydrolases"/>
    <property type="match status" value="2"/>
</dbReference>
<feature type="domain" description="Amidohydrolase-related" evidence="2">
    <location>
        <begin position="78"/>
        <end position="434"/>
    </location>
</feature>
<comment type="caution">
    <text evidence="3">The sequence shown here is derived from an EMBL/GenBank/DDBJ whole genome shotgun (WGS) entry which is preliminary data.</text>
</comment>
<evidence type="ECO:0000256" key="1">
    <source>
        <dbReference type="SAM" id="MobiDB-lite"/>
    </source>
</evidence>
<dbReference type="Proteomes" id="UP001305779">
    <property type="component" value="Unassembled WGS sequence"/>
</dbReference>
<dbReference type="InterPro" id="IPR006680">
    <property type="entry name" value="Amidohydro-rel"/>
</dbReference>
<name>A0ABR0EM90_ZASCE</name>
<evidence type="ECO:0000313" key="3">
    <source>
        <dbReference type="EMBL" id="KAK4502243.1"/>
    </source>
</evidence>
<dbReference type="EMBL" id="JAXOVC010000004">
    <property type="protein sequence ID" value="KAK4502243.1"/>
    <property type="molecule type" value="Genomic_DNA"/>
</dbReference>
<dbReference type="CDD" id="cd01299">
    <property type="entry name" value="Met_dep_hydrolase_A"/>
    <property type="match status" value="1"/>
</dbReference>
<feature type="compositionally biased region" description="Polar residues" evidence="1">
    <location>
        <begin position="1"/>
        <end position="19"/>
    </location>
</feature>
<dbReference type="InterPro" id="IPR032466">
    <property type="entry name" value="Metal_Hydrolase"/>
</dbReference>
<dbReference type="InterPro" id="IPR011059">
    <property type="entry name" value="Metal-dep_hydrolase_composite"/>
</dbReference>
<dbReference type="PANTHER" id="PTHR43135:SF3">
    <property type="entry name" value="ALPHA-D-RIBOSE 1-METHYLPHOSPHONATE 5-TRIPHOSPHATE DIPHOSPHATASE"/>
    <property type="match status" value="1"/>
</dbReference>
<dbReference type="Pfam" id="PF01979">
    <property type="entry name" value="Amidohydro_1"/>
    <property type="match status" value="1"/>
</dbReference>
<proteinExistence type="predicted"/>
<protein>
    <recommendedName>
        <fullName evidence="2">Amidohydrolase-related domain-containing protein</fullName>
    </recommendedName>
</protein>
<dbReference type="Gene3D" id="2.30.40.10">
    <property type="entry name" value="Urease, subunit C, domain 1"/>
    <property type="match status" value="1"/>
</dbReference>
<dbReference type="InterPro" id="IPR051781">
    <property type="entry name" value="Metallo-dep_Hydrolase"/>
</dbReference>
<dbReference type="Gene3D" id="3.20.20.140">
    <property type="entry name" value="Metal-dependent hydrolases"/>
    <property type="match status" value="1"/>
</dbReference>
<keyword evidence="4" id="KW-1185">Reference proteome</keyword>
<organism evidence="3 4">
    <name type="scientific">Zasmidium cellare</name>
    <name type="common">Wine cellar mold</name>
    <name type="synonym">Racodium cellare</name>
    <dbReference type="NCBI Taxonomy" id="395010"/>
    <lineage>
        <taxon>Eukaryota</taxon>
        <taxon>Fungi</taxon>
        <taxon>Dikarya</taxon>
        <taxon>Ascomycota</taxon>
        <taxon>Pezizomycotina</taxon>
        <taxon>Dothideomycetes</taxon>
        <taxon>Dothideomycetidae</taxon>
        <taxon>Mycosphaerellales</taxon>
        <taxon>Mycosphaerellaceae</taxon>
        <taxon>Zasmidium</taxon>
    </lineage>
</organism>
<evidence type="ECO:0000313" key="4">
    <source>
        <dbReference type="Proteomes" id="UP001305779"/>
    </source>
</evidence>
<dbReference type="InterPro" id="IPR057744">
    <property type="entry name" value="OTAase-like"/>
</dbReference>